<dbReference type="Pfam" id="PF11155">
    <property type="entry name" value="DUF2935"/>
    <property type="match status" value="1"/>
</dbReference>
<accession>A0A7T5EN93</accession>
<gene>
    <name evidence="1" type="ORF">JD108_07715</name>
    <name evidence="2" type="ORF">KDJ56_07395</name>
</gene>
<dbReference type="Proteomes" id="UP000677234">
    <property type="component" value="Chromosome"/>
</dbReference>
<evidence type="ECO:0000313" key="3">
    <source>
        <dbReference type="Proteomes" id="UP000595847"/>
    </source>
</evidence>
<evidence type="ECO:0000313" key="1">
    <source>
        <dbReference type="EMBL" id="QQE75753.1"/>
    </source>
</evidence>
<dbReference type="Gene3D" id="1.20.1260.120">
    <property type="entry name" value="Protein of unknown function DUF2935"/>
    <property type="match status" value="1"/>
</dbReference>
<dbReference type="SUPFAM" id="SSF158430">
    <property type="entry name" value="Bacillus cereus metalloprotein-like"/>
    <property type="match status" value="1"/>
</dbReference>
<sequence length="119" mass="14146">MREDAHHPILFEHRFWLQILGDHARFIHQSLAPKESREIELANDFIQSFDRLLAESRRNLSGEESRCLTEQANQRWNSRDICAPMADHMSREECYYLMKLSEVTDVNVPDCYPTRPRVE</sequence>
<dbReference type="EMBL" id="CP073708">
    <property type="protein sequence ID" value="QUO42779.1"/>
    <property type="molecule type" value="Genomic_DNA"/>
</dbReference>
<dbReference type="Proteomes" id="UP000595847">
    <property type="component" value="Chromosome"/>
</dbReference>
<dbReference type="EMBL" id="CP066308">
    <property type="protein sequence ID" value="QQE75753.1"/>
    <property type="molecule type" value="Genomic_DNA"/>
</dbReference>
<dbReference type="AlphaFoldDB" id="A0A7T5EN93"/>
<proteinExistence type="predicted"/>
<dbReference type="InterPro" id="IPR021328">
    <property type="entry name" value="CotB-like"/>
</dbReference>
<reference evidence="2" key="2">
    <citation type="submission" date="2021-04" db="EMBL/GenBank/DDBJ databases">
        <title>Brevibacillus composti FJAT-54423, complete genome.</title>
        <authorList>
            <person name="Tang R."/>
        </authorList>
    </citation>
    <scope>NUCLEOTIDE SEQUENCE</scope>
    <source>
        <strain evidence="2">FJAT-54424</strain>
    </source>
</reference>
<protein>
    <submittedName>
        <fullName evidence="1">DUF2935 domain-containing protein</fullName>
    </submittedName>
</protein>
<evidence type="ECO:0000313" key="2">
    <source>
        <dbReference type="EMBL" id="QUO42779.1"/>
    </source>
</evidence>
<keyword evidence="4" id="KW-1185">Reference proteome</keyword>
<dbReference type="KEGG" id="bcop:JD108_07715"/>
<dbReference type="RefSeq" id="WP_198829267.1">
    <property type="nucleotide sequence ID" value="NZ_CP066308.1"/>
</dbReference>
<name>A0A7T5EN93_9BACL</name>
<organism evidence="1 3">
    <name type="scientific">Brevibacillus composti</name>
    <dbReference type="NCBI Taxonomy" id="2796470"/>
    <lineage>
        <taxon>Bacteria</taxon>
        <taxon>Bacillati</taxon>
        <taxon>Bacillota</taxon>
        <taxon>Bacilli</taxon>
        <taxon>Bacillales</taxon>
        <taxon>Paenibacillaceae</taxon>
        <taxon>Brevibacillus</taxon>
    </lineage>
</organism>
<reference evidence="1 3" key="1">
    <citation type="submission" date="2020-12" db="EMBL/GenBank/DDBJ databases">
        <title>strain FJAT-54423T represents a novel species of the genus Brevibacillus.</title>
        <authorList>
            <person name="Tang R."/>
        </authorList>
    </citation>
    <scope>NUCLEOTIDE SEQUENCE [LARGE SCALE GENOMIC DNA]</scope>
    <source>
        <strain evidence="1 3">FJAT-54423</strain>
    </source>
</reference>
<evidence type="ECO:0000313" key="4">
    <source>
        <dbReference type="Proteomes" id="UP000677234"/>
    </source>
</evidence>